<reference evidence="1" key="2">
    <citation type="submission" date="2022-01" db="EMBL/GenBank/DDBJ databases">
        <authorList>
            <person name="Yamashiro T."/>
            <person name="Shiraishi A."/>
            <person name="Satake H."/>
            <person name="Nakayama K."/>
        </authorList>
    </citation>
    <scope>NUCLEOTIDE SEQUENCE</scope>
</reference>
<evidence type="ECO:0000313" key="2">
    <source>
        <dbReference type="Proteomes" id="UP001151760"/>
    </source>
</evidence>
<evidence type="ECO:0000313" key="1">
    <source>
        <dbReference type="EMBL" id="GJS93911.1"/>
    </source>
</evidence>
<protein>
    <submittedName>
        <fullName evidence="1">Uncharacterized protein</fullName>
    </submittedName>
</protein>
<dbReference type="EMBL" id="BQNB010011692">
    <property type="protein sequence ID" value="GJS93911.1"/>
    <property type="molecule type" value="Genomic_DNA"/>
</dbReference>
<accession>A0ABQ4ZWR1</accession>
<comment type="caution">
    <text evidence="1">The sequence shown here is derived from an EMBL/GenBank/DDBJ whole genome shotgun (WGS) entry which is preliminary data.</text>
</comment>
<keyword evidence="2" id="KW-1185">Reference proteome</keyword>
<gene>
    <name evidence="1" type="ORF">Tco_0800879</name>
</gene>
<name>A0ABQ4ZWR1_9ASTR</name>
<organism evidence="1 2">
    <name type="scientific">Tanacetum coccineum</name>
    <dbReference type="NCBI Taxonomy" id="301880"/>
    <lineage>
        <taxon>Eukaryota</taxon>
        <taxon>Viridiplantae</taxon>
        <taxon>Streptophyta</taxon>
        <taxon>Embryophyta</taxon>
        <taxon>Tracheophyta</taxon>
        <taxon>Spermatophyta</taxon>
        <taxon>Magnoliopsida</taxon>
        <taxon>eudicotyledons</taxon>
        <taxon>Gunneridae</taxon>
        <taxon>Pentapetalae</taxon>
        <taxon>asterids</taxon>
        <taxon>campanulids</taxon>
        <taxon>Asterales</taxon>
        <taxon>Asteraceae</taxon>
        <taxon>Asteroideae</taxon>
        <taxon>Anthemideae</taxon>
        <taxon>Anthemidinae</taxon>
        <taxon>Tanacetum</taxon>
    </lineage>
</organism>
<dbReference type="Proteomes" id="UP001151760">
    <property type="component" value="Unassembled WGS sequence"/>
</dbReference>
<reference evidence="1" key="1">
    <citation type="journal article" date="2022" name="Int. J. Mol. Sci.">
        <title>Draft Genome of Tanacetum Coccineum: Genomic Comparison of Closely Related Tanacetum-Family Plants.</title>
        <authorList>
            <person name="Yamashiro T."/>
            <person name="Shiraishi A."/>
            <person name="Nakayama K."/>
            <person name="Satake H."/>
        </authorList>
    </citation>
    <scope>NUCLEOTIDE SEQUENCE</scope>
</reference>
<proteinExistence type="predicted"/>
<sequence length="131" mass="14603">MQGIRKSWLYARAECKESLWAECMKCKEMSSQAQESNLHESMDEAGILHQVEEFDLMADAAGCEEIKEVNENCILMENLQQASTLGTLADEAPVYDLEGLAELLESTTEPHLVQLDDNNVFPMDSSMDPSG</sequence>